<dbReference type="AlphaFoldDB" id="A0A1Y1SDM4"/>
<dbReference type="Gene3D" id="3.40.50.720">
    <property type="entry name" value="NAD(P)-binding Rossmann-like Domain"/>
    <property type="match status" value="1"/>
</dbReference>
<dbReference type="Pfam" id="PF01370">
    <property type="entry name" value="Epimerase"/>
    <property type="match status" value="1"/>
</dbReference>
<sequence>MNVLVTGAAGYIGRQVAERLAAHHRVIGIDLHGDENASFDLRAMDIRDPALRELIVDNAITHVVHLAAVLEFSGDRARDFDIDVNGTRNVLEACLAGQVTHLSVTSSGAAYGYHADNPAWLRETDALRGNVEMPYADHKRQVEELLAEYRAQHPQLTQLVLRVGTVIGAGTHNLISNLFDKKRLLGVRGHDSPFVFIWDQDLVGIIEHGVTSGRGGIFNVAGDGALTLDELGQLTNKRVLKLPAALIIAGLRIGRRLGISRYAPEQIKFIQYRPVLDNHALKNEFGYALQKTSREAFLHFRDNALKAR</sequence>
<dbReference type="EMBL" id="AQQV01000002">
    <property type="protein sequence ID" value="ORE87098.1"/>
    <property type="molecule type" value="Genomic_DNA"/>
</dbReference>
<organism evidence="2 3">
    <name type="scientific">Oceanococcus atlanticus</name>
    <dbReference type="NCBI Taxonomy" id="1317117"/>
    <lineage>
        <taxon>Bacteria</taxon>
        <taxon>Pseudomonadati</taxon>
        <taxon>Pseudomonadota</taxon>
        <taxon>Gammaproteobacteria</taxon>
        <taxon>Chromatiales</taxon>
        <taxon>Oceanococcaceae</taxon>
        <taxon>Oceanococcus</taxon>
    </lineage>
</organism>
<dbReference type="CDD" id="cd05240">
    <property type="entry name" value="UDP_G4E_3_SDR_e"/>
    <property type="match status" value="1"/>
</dbReference>
<dbReference type="InterPro" id="IPR036291">
    <property type="entry name" value="NAD(P)-bd_dom_sf"/>
</dbReference>
<protein>
    <submittedName>
        <fullName evidence="2">NAD-dependent epimerase/dehydratase</fullName>
    </submittedName>
</protein>
<comment type="caution">
    <text evidence="2">The sequence shown here is derived from an EMBL/GenBank/DDBJ whole genome shotgun (WGS) entry which is preliminary data.</text>
</comment>
<dbReference type="STRING" id="1317117.ATO7_08662"/>
<dbReference type="RefSeq" id="WP_083561298.1">
    <property type="nucleotide sequence ID" value="NZ_AQQV01000002.1"/>
</dbReference>
<dbReference type="PANTHER" id="PTHR43245">
    <property type="entry name" value="BIFUNCTIONAL POLYMYXIN RESISTANCE PROTEIN ARNA"/>
    <property type="match status" value="1"/>
</dbReference>
<evidence type="ECO:0000313" key="3">
    <source>
        <dbReference type="Proteomes" id="UP000192342"/>
    </source>
</evidence>
<name>A0A1Y1SDM4_9GAMM</name>
<dbReference type="InterPro" id="IPR001509">
    <property type="entry name" value="Epimerase_deHydtase"/>
</dbReference>
<dbReference type="InterPro" id="IPR050177">
    <property type="entry name" value="Lipid_A_modif_metabolic_enz"/>
</dbReference>
<evidence type="ECO:0000313" key="2">
    <source>
        <dbReference type="EMBL" id="ORE87098.1"/>
    </source>
</evidence>
<dbReference type="Proteomes" id="UP000192342">
    <property type="component" value="Unassembled WGS sequence"/>
</dbReference>
<dbReference type="OrthoDB" id="9801056at2"/>
<reference evidence="2 3" key="1">
    <citation type="submission" date="2013-04" db="EMBL/GenBank/DDBJ databases">
        <title>Oceanococcus atlanticus 22II-S10r2 Genome Sequencing.</title>
        <authorList>
            <person name="Lai Q."/>
            <person name="Li G."/>
            <person name="Shao Z."/>
        </authorList>
    </citation>
    <scope>NUCLEOTIDE SEQUENCE [LARGE SCALE GENOMIC DNA]</scope>
    <source>
        <strain evidence="2 3">22II-S10r2</strain>
    </source>
</reference>
<evidence type="ECO:0000259" key="1">
    <source>
        <dbReference type="Pfam" id="PF01370"/>
    </source>
</evidence>
<accession>A0A1Y1SDM4</accession>
<keyword evidence="3" id="KW-1185">Reference proteome</keyword>
<gene>
    <name evidence="2" type="ORF">ATO7_08662</name>
</gene>
<feature type="domain" description="NAD-dependent epimerase/dehydratase" evidence="1">
    <location>
        <begin position="3"/>
        <end position="172"/>
    </location>
</feature>
<dbReference type="SUPFAM" id="SSF51735">
    <property type="entry name" value="NAD(P)-binding Rossmann-fold domains"/>
    <property type="match status" value="1"/>
</dbReference>
<proteinExistence type="predicted"/>